<dbReference type="InParanoid" id="H2YKW4"/>
<name>H2YKW4_CIOSA</name>
<dbReference type="Proteomes" id="UP000007875">
    <property type="component" value="Unassembled WGS sequence"/>
</dbReference>
<reference evidence="2" key="2">
    <citation type="submission" date="2025-08" db="UniProtKB">
        <authorList>
            <consortium name="Ensembl"/>
        </authorList>
    </citation>
    <scope>IDENTIFICATION</scope>
</reference>
<protein>
    <submittedName>
        <fullName evidence="2">Uncharacterized protein</fullName>
    </submittedName>
</protein>
<dbReference type="HOGENOM" id="CLU_2941039_0_0_1"/>
<organism evidence="2 3">
    <name type="scientific">Ciona savignyi</name>
    <name type="common">Pacific transparent sea squirt</name>
    <dbReference type="NCBI Taxonomy" id="51511"/>
    <lineage>
        <taxon>Eukaryota</taxon>
        <taxon>Metazoa</taxon>
        <taxon>Chordata</taxon>
        <taxon>Tunicata</taxon>
        <taxon>Ascidiacea</taxon>
        <taxon>Phlebobranchia</taxon>
        <taxon>Cionidae</taxon>
        <taxon>Ciona</taxon>
    </lineage>
</organism>
<feature type="chain" id="PRO_5003578409" evidence="1">
    <location>
        <begin position="22"/>
        <end position="61"/>
    </location>
</feature>
<sequence>MNKAILLFVLAILVSSQITDAFQLKLMKAARRRRRWGDWNQMMKQLHEIAVREASEDMDNY</sequence>
<keyword evidence="3" id="KW-1185">Reference proteome</keyword>
<keyword evidence="1" id="KW-0732">Signal</keyword>
<reference evidence="2" key="3">
    <citation type="submission" date="2025-09" db="UniProtKB">
        <authorList>
            <consortium name="Ensembl"/>
        </authorList>
    </citation>
    <scope>IDENTIFICATION</scope>
</reference>
<evidence type="ECO:0000313" key="3">
    <source>
        <dbReference type="Proteomes" id="UP000007875"/>
    </source>
</evidence>
<reference evidence="3" key="1">
    <citation type="submission" date="2003-08" db="EMBL/GenBank/DDBJ databases">
        <authorList>
            <person name="Birren B."/>
            <person name="Nusbaum C."/>
            <person name="Abebe A."/>
            <person name="Abouelleil A."/>
            <person name="Adekoya E."/>
            <person name="Ait-zahra M."/>
            <person name="Allen N."/>
            <person name="Allen T."/>
            <person name="An P."/>
            <person name="Anderson M."/>
            <person name="Anderson S."/>
            <person name="Arachchi H."/>
            <person name="Armbruster J."/>
            <person name="Bachantsang P."/>
            <person name="Baldwin J."/>
            <person name="Barry A."/>
            <person name="Bayul T."/>
            <person name="Blitshsteyn B."/>
            <person name="Bloom T."/>
            <person name="Blye J."/>
            <person name="Boguslavskiy L."/>
            <person name="Borowsky M."/>
            <person name="Boukhgalter B."/>
            <person name="Brunache A."/>
            <person name="Butler J."/>
            <person name="Calixte N."/>
            <person name="Calvo S."/>
            <person name="Camarata J."/>
            <person name="Campo K."/>
            <person name="Chang J."/>
            <person name="Cheshatsang Y."/>
            <person name="Citroen M."/>
            <person name="Collymore A."/>
            <person name="Considine T."/>
            <person name="Cook A."/>
            <person name="Cooke P."/>
            <person name="Corum B."/>
            <person name="Cuomo C."/>
            <person name="David R."/>
            <person name="Dawoe T."/>
            <person name="Degray S."/>
            <person name="Dodge S."/>
            <person name="Dooley K."/>
            <person name="Dorje P."/>
            <person name="Dorjee K."/>
            <person name="Dorris L."/>
            <person name="Duffey N."/>
            <person name="Dupes A."/>
            <person name="Elkins T."/>
            <person name="Engels R."/>
            <person name="Erickson J."/>
            <person name="Farina A."/>
            <person name="Faro S."/>
            <person name="Ferreira P."/>
            <person name="Fischer H."/>
            <person name="Fitzgerald M."/>
            <person name="Foley K."/>
            <person name="Gage D."/>
            <person name="Galagan J."/>
            <person name="Gearin G."/>
            <person name="Gnerre S."/>
            <person name="Gnirke A."/>
            <person name="Goyette A."/>
            <person name="Graham J."/>
            <person name="Grandbois E."/>
            <person name="Gyaltsen K."/>
            <person name="Hafez N."/>
            <person name="Hagopian D."/>
            <person name="Hagos B."/>
            <person name="Hall J."/>
            <person name="Hatcher B."/>
            <person name="Heller A."/>
            <person name="Higgins H."/>
            <person name="Honan T."/>
            <person name="Horn A."/>
            <person name="Houde N."/>
            <person name="Hughes L."/>
            <person name="Hulme W."/>
            <person name="Husby E."/>
            <person name="Iliev I."/>
            <person name="Jaffe D."/>
            <person name="Jones C."/>
            <person name="Kamal M."/>
            <person name="Kamat A."/>
            <person name="Kamvysselis M."/>
            <person name="Karlsson E."/>
            <person name="Kells C."/>
            <person name="Kieu A."/>
            <person name="Kisner P."/>
            <person name="Kodira C."/>
            <person name="Kulbokas E."/>
            <person name="Labutti K."/>
            <person name="Lama D."/>
            <person name="Landers T."/>
            <person name="Leger J."/>
            <person name="Levine S."/>
            <person name="Lewis D."/>
            <person name="Lewis T."/>
            <person name="Lindblad-toh K."/>
            <person name="Liu X."/>
            <person name="Lokyitsang T."/>
            <person name="Lokyitsang Y."/>
            <person name="Lucien O."/>
            <person name="Lui A."/>
            <person name="Ma L.J."/>
            <person name="Mabbitt R."/>
            <person name="Macdonald J."/>
            <person name="Maclean C."/>
            <person name="Major J."/>
            <person name="Manning J."/>
            <person name="Marabella R."/>
            <person name="Maru K."/>
            <person name="Matthews C."/>
            <person name="Mauceli E."/>
            <person name="Mccarthy M."/>
            <person name="Mcdonough S."/>
            <person name="Mcghee T."/>
            <person name="Meldrim J."/>
            <person name="Meneus L."/>
            <person name="Mesirov J."/>
            <person name="Mihalev A."/>
            <person name="Mihova T."/>
            <person name="Mikkelsen T."/>
            <person name="Mlenga V."/>
            <person name="Moru K."/>
            <person name="Mozes J."/>
            <person name="Mulrain L."/>
            <person name="Munson G."/>
            <person name="Naylor J."/>
            <person name="Newes C."/>
            <person name="Nguyen C."/>
            <person name="Nguyen N."/>
            <person name="Nguyen T."/>
            <person name="Nicol R."/>
            <person name="Nielsen C."/>
            <person name="Nizzari M."/>
            <person name="Norbu C."/>
            <person name="Norbu N."/>
            <person name="O'donnell P."/>
            <person name="Okoawo O."/>
            <person name="O'leary S."/>
            <person name="Omotosho B."/>
            <person name="O'neill K."/>
            <person name="Osman S."/>
            <person name="Parker S."/>
            <person name="Perrin D."/>
            <person name="Phunkhang P."/>
            <person name="Piqani B."/>
            <person name="Purcell S."/>
            <person name="Rachupka T."/>
            <person name="Ramasamy U."/>
            <person name="Rameau R."/>
            <person name="Ray V."/>
            <person name="Raymond C."/>
            <person name="Retta R."/>
            <person name="Richardson S."/>
            <person name="Rise C."/>
            <person name="Rodriguez J."/>
            <person name="Rogers J."/>
            <person name="Rogov P."/>
            <person name="Rutman M."/>
            <person name="Schupbach R."/>
            <person name="Seaman C."/>
            <person name="Settipalli S."/>
            <person name="Sharpe T."/>
            <person name="Sheridan J."/>
            <person name="Sherpa N."/>
            <person name="Shi J."/>
            <person name="Smirnov S."/>
            <person name="Smith C."/>
            <person name="Sougnez C."/>
            <person name="Spencer B."/>
            <person name="Stalker J."/>
            <person name="Stange-thomann N."/>
            <person name="Stavropoulos S."/>
            <person name="Stetson K."/>
            <person name="Stone C."/>
            <person name="Stone S."/>
            <person name="Stubbs M."/>
            <person name="Talamas J."/>
            <person name="Tchuinga P."/>
            <person name="Tenzing P."/>
            <person name="Tesfaye S."/>
            <person name="Theodore J."/>
            <person name="Thoulutsang Y."/>
            <person name="Topham K."/>
            <person name="Towey S."/>
            <person name="Tsamla T."/>
            <person name="Tsomo N."/>
            <person name="Vallee D."/>
            <person name="Vassiliev H."/>
            <person name="Venkataraman V."/>
            <person name="Vinson J."/>
            <person name="Vo A."/>
            <person name="Wade C."/>
            <person name="Wang S."/>
            <person name="Wangchuk T."/>
            <person name="Wangdi T."/>
            <person name="Whittaker C."/>
            <person name="Wilkinson J."/>
            <person name="Wu Y."/>
            <person name="Wyman D."/>
            <person name="Yadav S."/>
            <person name="Yang S."/>
            <person name="Yang X."/>
            <person name="Yeager S."/>
            <person name="Yee E."/>
            <person name="Young G."/>
            <person name="Zainoun J."/>
            <person name="Zembeck L."/>
            <person name="Zimmer A."/>
            <person name="Zody M."/>
            <person name="Lander E."/>
        </authorList>
    </citation>
    <scope>NUCLEOTIDE SEQUENCE [LARGE SCALE GENOMIC DNA]</scope>
</reference>
<feature type="signal peptide" evidence="1">
    <location>
        <begin position="1"/>
        <end position="21"/>
    </location>
</feature>
<accession>H2YKW4</accession>
<proteinExistence type="predicted"/>
<evidence type="ECO:0000256" key="1">
    <source>
        <dbReference type="SAM" id="SignalP"/>
    </source>
</evidence>
<evidence type="ECO:0000313" key="2">
    <source>
        <dbReference type="Ensembl" id="ENSCSAVP00000005966.1"/>
    </source>
</evidence>
<dbReference type="Ensembl" id="ENSCSAVT00000006041.1">
    <property type="protein sequence ID" value="ENSCSAVP00000005966.1"/>
    <property type="gene ID" value="ENSCSAVG00000003557.1"/>
</dbReference>
<dbReference type="GeneTree" id="ENSGT00390000014351"/>
<dbReference type="AlphaFoldDB" id="H2YKW4"/>